<evidence type="ECO:0000313" key="1">
    <source>
        <dbReference type="EMBL" id="KAL2742815.1"/>
    </source>
</evidence>
<proteinExistence type="predicted"/>
<reference evidence="1 2" key="1">
    <citation type="journal article" date="2024" name="Ann. Entomol. Soc. Am.">
        <title>Genomic analyses of the southern and eastern yellowjacket wasps (Hymenoptera: Vespidae) reveal evolutionary signatures of social life.</title>
        <authorList>
            <person name="Catto M.A."/>
            <person name="Caine P.B."/>
            <person name="Orr S.E."/>
            <person name="Hunt B.G."/>
            <person name="Goodisman M.A.D."/>
        </authorList>
    </citation>
    <scope>NUCLEOTIDE SEQUENCE [LARGE SCALE GENOMIC DNA]</scope>
    <source>
        <strain evidence="1">232</strain>
        <tissue evidence="1">Head and thorax</tissue>
    </source>
</reference>
<dbReference type="AlphaFoldDB" id="A0ABD2CCN4"/>
<evidence type="ECO:0000313" key="2">
    <source>
        <dbReference type="Proteomes" id="UP001607303"/>
    </source>
</evidence>
<name>A0ABD2CCN4_VESMC</name>
<sequence length="172" mass="19848">MSGNPRDMDGFMPLLSTTDIKKKLSVGDLVLNYLGDPDKSIECQDIGLFIDNVIPWLTNGNPKWVKSKALWVSLIIRNLCGSARDVGEEKSNKKLRYWAVMSQPDERAPRERLPRGFKIGLYAYKYSISFYKVDKKVTKHRQHTDMTKQEYILIKIGIYFNSSNSFKLTHEP</sequence>
<dbReference type="EMBL" id="JAYRBN010000056">
    <property type="protein sequence ID" value="KAL2742815.1"/>
    <property type="molecule type" value="Genomic_DNA"/>
</dbReference>
<gene>
    <name evidence="1" type="ORF">V1477_008304</name>
</gene>
<keyword evidence="2" id="KW-1185">Reference proteome</keyword>
<protein>
    <submittedName>
        <fullName evidence="1">CLIP-associating protein 1 isoform X9</fullName>
    </submittedName>
</protein>
<accession>A0ABD2CCN4</accession>
<organism evidence="1 2">
    <name type="scientific">Vespula maculifrons</name>
    <name type="common">Eastern yellow jacket</name>
    <name type="synonym">Wasp</name>
    <dbReference type="NCBI Taxonomy" id="7453"/>
    <lineage>
        <taxon>Eukaryota</taxon>
        <taxon>Metazoa</taxon>
        <taxon>Ecdysozoa</taxon>
        <taxon>Arthropoda</taxon>
        <taxon>Hexapoda</taxon>
        <taxon>Insecta</taxon>
        <taxon>Pterygota</taxon>
        <taxon>Neoptera</taxon>
        <taxon>Endopterygota</taxon>
        <taxon>Hymenoptera</taxon>
        <taxon>Apocrita</taxon>
        <taxon>Aculeata</taxon>
        <taxon>Vespoidea</taxon>
        <taxon>Vespidae</taxon>
        <taxon>Vespinae</taxon>
        <taxon>Vespula</taxon>
    </lineage>
</organism>
<comment type="caution">
    <text evidence="1">The sequence shown here is derived from an EMBL/GenBank/DDBJ whole genome shotgun (WGS) entry which is preliminary data.</text>
</comment>
<dbReference type="Proteomes" id="UP001607303">
    <property type="component" value="Unassembled WGS sequence"/>
</dbReference>